<gene>
    <name evidence="2" type="ORF">S12H4_14511</name>
</gene>
<proteinExistence type="predicted"/>
<dbReference type="AlphaFoldDB" id="X1TR66"/>
<evidence type="ECO:0000313" key="2">
    <source>
        <dbReference type="EMBL" id="GAI82509.1"/>
    </source>
</evidence>
<protein>
    <recommendedName>
        <fullName evidence="1">Shedu protein SduA C-terminal domain-containing protein</fullName>
    </recommendedName>
</protein>
<dbReference type="Pfam" id="PF14082">
    <property type="entry name" value="SduA_C"/>
    <property type="match status" value="1"/>
</dbReference>
<organism evidence="2">
    <name type="scientific">marine sediment metagenome</name>
    <dbReference type="NCBI Taxonomy" id="412755"/>
    <lineage>
        <taxon>unclassified sequences</taxon>
        <taxon>metagenomes</taxon>
        <taxon>ecological metagenomes</taxon>
    </lineage>
</organism>
<comment type="caution">
    <text evidence="2">The sequence shown here is derived from an EMBL/GenBank/DDBJ whole genome shotgun (WGS) entry which is preliminary data.</text>
</comment>
<dbReference type="EMBL" id="BARW01006920">
    <property type="protein sequence ID" value="GAI82509.1"/>
    <property type="molecule type" value="Genomic_DNA"/>
</dbReference>
<name>X1TR66_9ZZZZ</name>
<feature type="non-terminal residue" evidence="2">
    <location>
        <position position="237"/>
    </location>
</feature>
<accession>X1TR66</accession>
<evidence type="ECO:0000259" key="1">
    <source>
        <dbReference type="Pfam" id="PF14082"/>
    </source>
</evidence>
<dbReference type="InterPro" id="IPR025359">
    <property type="entry name" value="SduA_C"/>
</dbReference>
<reference evidence="2" key="1">
    <citation type="journal article" date="2014" name="Front. Microbiol.">
        <title>High frequency of phylogenetically diverse reductive dehalogenase-homologous genes in deep subseafloor sedimentary metagenomes.</title>
        <authorList>
            <person name="Kawai M."/>
            <person name="Futagami T."/>
            <person name="Toyoda A."/>
            <person name="Takaki Y."/>
            <person name="Nishi S."/>
            <person name="Hori S."/>
            <person name="Arai W."/>
            <person name="Tsubouchi T."/>
            <person name="Morono Y."/>
            <person name="Uchiyama I."/>
            <person name="Ito T."/>
            <person name="Fujiyama A."/>
            <person name="Inagaki F."/>
            <person name="Takami H."/>
        </authorList>
    </citation>
    <scope>NUCLEOTIDE SEQUENCE</scope>
    <source>
        <strain evidence="2">Expedition CK06-06</strain>
    </source>
</reference>
<feature type="domain" description="Shedu protein SduA C-terminal" evidence="1">
    <location>
        <begin position="32"/>
        <end position="196"/>
    </location>
</feature>
<sequence>MFKKYNGKIMDWLEYSDLLNKEWSSILNNENVSEKEIQNFLEKNPCMLPGAFGIMSPSGHYPFPNALIAQPPLPTFTRKIPDFMWISIDSGTIRPILIEIETPNKKWGTKDGNFRSNFIKAWGQLAQWRSWFGTDGNISNFKKYYKLPNEIYDKPVKPFYVLIYGRKSELEKNEEVNLKRINQKREDEELMTFDRLKPQKDCSELMCVKLKKEGFKAVSVPPTFKIIPDMNEYLTLI</sequence>